<name>A0A264W6M7_9BACL</name>
<dbReference type="Proteomes" id="UP000217065">
    <property type="component" value="Unassembled WGS sequence"/>
</dbReference>
<dbReference type="Pfam" id="PF04263">
    <property type="entry name" value="TPK_catalytic"/>
    <property type="match status" value="1"/>
</dbReference>
<dbReference type="SUPFAM" id="SSF63999">
    <property type="entry name" value="Thiamin pyrophosphokinase, catalytic domain"/>
    <property type="match status" value="1"/>
</dbReference>
<dbReference type="GO" id="GO:0004788">
    <property type="term" value="F:thiamine diphosphokinase activity"/>
    <property type="evidence" value="ECO:0007669"/>
    <property type="project" value="UniProtKB-UniRule"/>
</dbReference>
<dbReference type="GO" id="GO:0009229">
    <property type="term" value="P:thiamine diphosphate biosynthetic process"/>
    <property type="evidence" value="ECO:0007669"/>
    <property type="project" value="InterPro"/>
</dbReference>
<dbReference type="InterPro" id="IPR007373">
    <property type="entry name" value="Thiamin_PyroPKinase_B1-bd"/>
</dbReference>
<evidence type="ECO:0000313" key="7">
    <source>
        <dbReference type="EMBL" id="OZS79243.1"/>
    </source>
</evidence>
<dbReference type="AlphaFoldDB" id="A0A264W6M7"/>
<reference evidence="7 8" key="1">
    <citation type="submission" date="2017-07" db="EMBL/GenBank/DDBJ databases">
        <title>Tetzosporium hominis gen.nov. sp.nov.</title>
        <authorList>
            <person name="Tetz G."/>
            <person name="Tetz V."/>
        </authorList>
    </citation>
    <scope>NUCLEOTIDE SEQUENCE [LARGE SCALE GENOMIC DNA]</scope>
    <source>
        <strain evidence="7 8">VT-49</strain>
    </source>
</reference>
<sequence length="214" mass="23813">MHIGICAGGPRQEISTMITADFWIAADSGAIHLLEVGIEPDMIIGDMDSISDLARAEWATRLNQAIVLPAEKDETDTQLALEKAVQQQPDRVTLHGVTGGRLDHYQAVLHDVASYQQRYPKIQFEIVNETNRLRFLLPGTTNLQKDCYTYCSFFAWHQDVEGLTLEGFKYPVVQDTIAMRSSRFTSNEILSVAGSITFSSGICLTIQSREESGD</sequence>
<dbReference type="GO" id="GO:0005524">
    <property type="term" value="F:ATP binding"/>
    <property type="evidence" value="ECO:0007669"/>
    <property type="project" value="UniProtKB-KW"/>
</dbReference>
<protein>
    <recommendedName>
        <fullName evidence="5">Thiamine diphosphokinase</fullName>
        <ecNumber evidence="5">2.7.6.2</ecNumber>
    </recommendedName>
</protein>
<dbReference type="PANTHER" id="PTHR41299">
    <property type="entry name" value="THIAMINE PYROPHOSPHOKINASE"/>
    <property type="match status" value="1"/>
</dbReference>
<evidence type="ECO:0000256" key="1">
    <source>
        <dbReference type="ARBA" id="ARBA00022679"/>
    </source>
</evidence>
<dbReference type="InterPro" id="IPR053149">
    <property type="entry name" value="TPK"/>
</dbReference>
<dbReference type="OrthoDB" id="9804377at2"/>
<organism evidence="7 8">
    <name type="scientific">Tetzosporium hominis</name>
    <dbReference type="NCBI Taxonomy" id="2020506"/>
    <lineage>
        <taxon>Bacteria</taxon>
        <taxon>Bacillati</taxon>
        <taxon>Bacillota</taxon>
        <taxon>Bacilli</taxon>
        <taxon>Bacillales</taxon>
        <taxon>Caryophanaceae</taxon>
        <taxon>Tetzosporium</taxon>
    </lineage>
</organism>
<dbReference type="PANTHER" id="PTHR41299:SF1">
    <property type="entry name" value="THIAMINE PYROPHOSPHOKINASE"/>
    <property type="match status" value="1"/>
</dbReference>
<dbReference type="SUPFAM" id="SSF63862">
    <property type="entry name" value="Thiamin pyrophosphokinase, substrate-binding domain"/>
    <property type="match status" value="1"/>
</dbReference>
<dbReference type="InterPro" id="IPR007371">
    <property type="entry name" value="TPK_catalytic"/>
</dbReference>
<keyword evidence="4" id="KW-0067">ATP-binding</keyword>
<keyword evidence="8" id="KW-1185">Reference proteome</keyword>
<dbReference type="EC" id="2.7.6.2" evidence="5"/>
<feature type="domain" description="Thiamin pyrophosphokinase thiamin-binding" evidence="6">
    <location>
        <begin position="139"/>
        <end position="204"/>
    </location>
</feature>
<dbReference type="InterPro" id="IPR036371">
    <property type="entry name" value="TPK_B1-bd_sf"/>
</dbReference>
<keyword evidence="2" id="KW-0547">Nucleotide-binding</keyword>
<dbReference type="InterPro" id="IPR036759">
    <property type="entry name" value="TPK_catalytic_sf"/>
</dbReference>
<comment type="caution">
    <text evidence="7">The sequence shown here is derived from an EMBL/GenBank/DDBJ whole genome shotgun (WGS) entry which is preliminary data.</text>
</comment>
<evidence type="ECO:0000256" key="4">
    <source>
        <dbReference type="ARBA" id="ARBA00022840"/>
    </source>
</evidence>
<keyword evidence="3 7" id="KW-0418">Kinase</keyword>
<accession>A0A264W6M7</accession>
<dbReference type="Gene3D" id="3.40.50.10240">
    <property type="entry name" value="Thiamin pyrophosphokinase, catalytic domain"/>
    <property type="match status" value="1"/>
</dbReference>
<dbReference type="GO" id="GO:0016301">
    <property type="term" value="F:kinase activity"/>
    <property type="evidence" value="ECO:0007669"/>
    <property type="project" value="UniProtKB-KW"/>
</dbReference>
<dbReference type="NCBIfam" id="TIGR01378">
    <property type="entry name" value="thi_PPkinase"/>
    <property type="match status" value="1"/>
</dbReference>
<gene>
    <name evidence="7" type="ORF">CF394_02155</name>
</gene>
<evidence type="ECO:0000313" key="8">
    <source>
        <dbReference type="Proteomes" id="UP000217065"/>
    </source>
</evidence>
<dbReference type="GO" id="GO:0030975">
    <property type="term" value="F:thiamine binding"/>
    <property type="evidence" value="ECO:0007669"/>
    <property type="project" value="InterPro"/>
</dbReference>
<dbReference type="GO" id="GO:0006772">
    <property type="term" value="P:thiamine metabolic process"/>
    <property type="evidence" value="ECO:0007669"/>
    <property type="project" value="UniProtKB-UniRule"/>
</dbReference>
<proteinExistence type="predicted"/>
<dbReference type="RefSeq" id="WP_094941623.1">
    <property type="nucleotide sequence ID" value="NZ_NOKQ01000134.1"/>
</dbReference>
<dbReference type="CDD" id="cd07995">
    <property type="entry name" value="TPK"/>
    <property type="match status" value="1"/>
</dbReference>
<evidence type="ECO:0000256" key="3">
    <source>
        <dbReference type="ARBA" id="ARBA00022777"/>
    </source>
</evidence>
<evidence type="ECO:0000256" key="5">
    <source>
        <dbReference type="NCBIfam" id="TIGR01378"/>
    </source>
</evidence>
<dbReference type="EMBL" id="NOKQ01000134">
    <property type="protein sequence ID" value="OZS79243.1"/>
    <property type="molecule type" value="Genomic_DNA"/>
</dbReference>
<dbReference type="SMART" id="SM00983">
    <property type="entry name" value="TPK_B1_binding"/>
    <property type="match status" value="1"/>
</dbReference>
<dbReference type="InterPro" id="IPR006282">
    <property type="entry name" value="Thi_PPkinase"/>
</dbReference>
<evidence type="ECO:0000259" key="6">
    <source>
        <dbReference type="SMART" id="SM00983"/>
    </source>
</evidence>
<evidence type="ECO:0000256" key="2">
    <source>
        <dbReference type="ARBA" id="ARBA00022741"/>
    </source>
</evidence>
<dbReference type="Pfam" id="PF04265">
    <property type="entry name" value="TPK_B1_binding"/>
    <property type="match status" value="1"/>
</dbReference>
<keyword evidence="1" id="KW-0808">Transferase</keyword>